<dbReference type="PRINTS" id="PR00228">
    <property type="entry name" value="GEMCOATCLVL1"/>
</dbReference>
<keyword evidence="8" id="KW-0479">Metal-binding</keyword>
<evidence type="ECO:0000256" key="8">
    <source>
        <dbReference type="ARBA" id="ARBA00022723"/>
    </source>
</evidence>
<evidence type="ECO:0000259" key="14">
    <source>
        <dbReference type="PROSITE" id="PS52020"/>
    </source>
</evidence>
<evidence type="ECO:0000256" key="9">
    <source>
        <dbReference type="ARBA" id="ARBA00022741"/>
    </source>
</evidence>
<name>A0A858NF42_9VIRU</name>
<dbReference type="InterPro" id="IPR027417">
    <property type="entry name" value="P-loop_NTPase"/>
</dbReference>
<evidence type="ECO:0000256" key="6">
    <source>
        <dbReference type="ARBA" id="ARBA00022705"/>
    </source>
</evidence>
<dbReference type="InterPro" id="IPR001301">
    <property type="entry name" value="Gemini_AL1_CLV"/>
</dbReference>
<evidence type="ECO:0000256" key="3">
    <source>
        <dbReference type="ARBA" id="ARBA00022562"/>
    </source>
</evidence>
<keyword evidence="10" id="KW-0255">Endonuclease</keyword>
<dbReference type="InterPro" id="IPR022692">
    <property type="entry name" value="Gemini_AL1_REP_central"/>
</dbReference>
<dbReference type="EMBL" id="MT309855">
    <property type="protein sequence ID" value="QJB18628.1"/>
    <property type="molecule type" value="Genomic_DNA"/>
</dbReference>
<sequence length="325" mass="36684">MPEFLCNGRYFLVTYAQCGDLSEWAVLDLFTRLESECIIAREHHADSGVHLHVFVDFGRKFRSRKVDIFDVDGRHPNIEPSRGTPEKGYDYAIKDGDILAGGLERPSGTSRGTTSDRWSQIASAPDRESFWELCRELDPKSLCCAFTQLQKYADWNYAPQPAVYESPGGFEFVEGDVDGRDDWVSESGIRLDEPRLGRPLSLVLFGESRTGKTLWARSLGPHIYNVGLVSGEECSRAADVKYAIFDDIRGGIKFFPAFKEWLGAQQTVCVKRLYRDPKLITWGKPSIWISNSDPRHDMEAGDVSWLEQNAVFIEVNAPIFRANTG</sequence>
<evidence type="ECO:0000256" key="13">
    <source>
        <dbReference type="ARBA" id="ARBA00023125"/>
    </source>
</evidence>
<dbReference type="InterPro" id="IPR049912">
    <property type="entry name" value="CRESS_DNA_REP"/>
</dbReference>
<dbReference type="GO" id="GO:0003677">
    <property type="term" value="F:DNA binding"/>
    <property type="evidence" value="ECO:0007669"/>
    <property type="project" value="UniProtKB-KW"/>
</dbReference>
<dbReference type="GO" id="GO:0005198">
    <property type="term" value="F:structural molecule activity"/>
    <property type="evidence" value="ECO:0007669"/>
    <property type="project" value="InterPro"/>
</dbReference>
<evidence type="ECO:0000256" key="5">
    <source>
        <dbReference type="ARBA" id="ARBA00022695"/>
    </source>
</evidence>
<keyword evidence="6" id="KW-0235">DNA replication</keyword>
<dbReference type="GO" id="GO:0016779">
    <property type="term" value="F:nucleotidyltransferase activity"/>
    <property type="evidence" value="ECO:0007669"/>
    <property type="project" value="UniProtKB-KW"/>
</dbReference>
<evidence type="ECO:0000313" key="15">
    <source>
        <dbReference type="EMBL" id="QJB18628.1"/>
    </source>
</evidence>
<dbReference type="Gene3D" id="3.40.50.300">
    <property type="entry name" value="P-loop containing nucleotide triphosphate hydrolases"/>
    <property type="match status" value="1"/>
</dbReference>
<keyword evidence="3" id="KW-1048">Host nucleus</keyword>
<dbReference type="GO" id="GO:0046872">
    <property type="term" value="F:metal ion binding"/>
    <property type="evidence" value="ECO:0007669"/>
    <property type="project" value="UniProtKB-KW"/>
</dbReference>
<evidence type="ECO:0000256" key="2">
    <source>
        <dbReference type="ARBA" id="ARBA00014531"/>
    </source>
</evidence>
<evidence type="ECO:0000256" key="4">
    <source>
        <dbReference type="ARBA" id="ARBA00022679"/>
    </source>
</evidence>
<dbReference type="GO" id="GO:0000166">
    <property type="term" value="F:nucleotide binding"/>
    <property type="evidence" value="ECO:0007669"/>
    <property type="project" value="UniProtKB-KW"/>
</dbReference>
<organism evidence="15">
    <name type="scientific">Genomoviridae sp</name>
    <dbReference type="NCBI Taxonomy" id="2202565"/>
    <lineage>
        <taxon>Viruses</taxon>
        <taxon>Monodnaviria</taxon>
        <taxon>Shotokuvirae</taxon>
        <taxon>Cressdnaviricota</taxon>
        <taxon>Repensiviricetes</taxon>
        <taxon>Geplafuvirales</taxon>
        <taxon>Genomoviridae</taxon>
    </lineage>
</organism>
<evidence type="ECO:0000256" key="10">
    <source>
        <dbReference type="ARBA" id="ARBA00022759"/>
    </source>
</evidence>
<evidence type="ECO:0000256" key="11">
    <source>
        <dbReference type="ARBA" id="ARBA00022801"/>
    </source>
</evidence>
<feature type="domain" description="CRESS-DNA virus Rep endonuclease" evidence="14">
    <location>
        <begin position="5"/>
        <end position="110"/>
    </location>
</feature>
<evidence type="ECO:0000256" key="1">
    <source>
        <dbReference type="ARBA" id="ARBA00004147"/>
    </source>
</evidence>
<keyword evidence="11" id="KW-0378">Hydrolase</keyword>
<dbReference type="GO" id="GO:0006260">
    <property type="term" value="P:DNA replication"/>
    <property type="evidence" value="ECO:0007669"/>
    <property type="project" value="UniProtKB-KW"/>
</dbReference>
<keyword evidence="7" id="KW-0540">Nuclease</keyword>
<dbReference type="SUPFAM" id="SSF52540">
    <property type="entry name" value="P-loop containing nucleoside triphosphate hydrolases"/>
    <property type="match status" value="1"/>
</dbReference>
<keyword evidence="5" id="KW-0548">Nucleotidyltransferase</keyword>
<accession>A0A858NF42</accession>
<dbReference type="PROSITE" id="PS52020">
    <property type="entry name" value="CRESS_DNA_REP"/>
    <property type="match status" value="1"/>
</dbReference>
<proteinExistence type="predicted"/>
<dbReference type="GO" id="GO:0042025">
    <property type="term" value="C:host cell nucleus"/>
    <property type="evidence" value="ECO:0007669"/>
    <property type="project" value="UniProtKB-SubCell"/>
</dbReference>
<reference evidence="15" key="1">
    <citation type="submission" date="2020-04" db="EMBL/GenBank/DDBJ databases">
        <title>Genomes of microviruses in a sewage oxidation pond.</title>
        <authorList>
            <person name="Schreck J."/>
            <person name="Kraberger S."/>
            <person name="Scotch M."/>
            <person name="Halden R.U."/>
            <person name="Varsani A."/>
        </authorList>
    </citation>
    <scope>NUCLEOTIDE SEQUENCE</scope>
    <source>
        <strain evidence="15">6434_417</strain>
    </source>
</reference>
<keyword evidence="4" id="KW-0808">Transferase</keyword>
<protein>
    <recommendedName>
        <fullName evidence="2">Replication-associated protein</fullName>
    </recommendedName>
</protein>
<evidence type="ECO:0000256" key="12">
    <source>
        <dbReference type="ARBA" id="ARBA00023124"/>
    </source>
</evidence>
<keyword evidence="13" id="KW-0238">DNA-binding</keyword>
<comment type="subcellular location">
    <subcellularLocation>
        <location evidence="1">Host nucleus</location>
    </subcellularLocation>
</comment>
<evidence type="ECO:0000256" key="7">
    <source>
        <dbReference type="ARBA" id="ARBA00022722"/>
    </source>
</evidence>
<dbReference type="Pfam" id="PF00799">
    <property type="entry name" value="Gemini_AL1"/>
    <property type="match status" value="1"/>
</dbReference>
<dbReference type="Gene3D" id="3.40.1310.20">
    <property type="match status" value="1"/>
</dbReference>
<keyword evidence="12" id="KW-0190">Covalent protein-DNA linkage</keyword>
<dbReference type="SUPFAM" id="SSF55464">
    <property type="entry name" value="Origin of replication-binding domain, RBD-like"/>
    <property type="match status" value="1"/>
</dbReference>
<keyword evidence="9" id="KW-0547">Nucleotide-binding</keyword>
<dbReference type="Pfam" id="PF08283">
    <property type="entry name" value="Gemini_AL1_M"/>
    <property type="match status" value="1"/>
</dbReference>
<dbReference type="GO" id="GO:0016888">
    <property type="term" value="F:DNA endonuclease activity, producing 5'-phosphomonoesters"/>
    <property type="evidence" value="ECO:0007669"/>
    <property type="project" value="InterPro"/>
</dbReference>